<evidence type="ECO:0000313" key="5">
    <source>
        <dbReference type="Proteomes" id="UP000567179"/>
    </source>
</evidence>
<keyword evidence="5" id="KW-1185">Reference proteome</keyword>
<dbReference type="AlphaFoldDB" id="A0A8H5BUD5"/>
<dbReference type="CDD" id="cd00882">
    <property type="entry name" value="Ras_like_GTPase"/>
    <property type="match status" value="1"/>
</dbReference>
<accession>A0A8H5BUD5</accession>
<gene>
    <name evidence="4" type="ORF">D9619_009144</name>
</gene>
<feature type="region of interest" description="Disordered" evidence="2">
    <location>
        <begin position="1"/>
        <end position="25"/>
    </location>
</feature>
<feature type="coiled-coil region" evidence="1">
    <location>
        <begin position="234"/>
        <end position="369"/>
    </location>
</feature>
<dbReference type="OrthoDB" id="8954335at2759"/>
<dbReference type="Proteomes" id="UP000567179">
    <property type="component" value="Unassembled WGS sequence"/>
</dbReference>
<sequence>MEQNNPATNATLGQPATSKRSKTGATDASDVTIAVMGATGSGKSTFINLASNSTLQIGSGLHSCTSAVQIARSFKLNGRNVTFIDTPGFDDTTKSDADVLRMIAAFLATAYENGKTLAGVIYLHRISDFRMGGISTRNFKMFRQLCGESTLGNVVIVTNMWSEVSEDVGSAREAELVSDDLFFKPVLSKGAQMLRHDNTPASAHAILSRIIDNHPLPLQIQRELVDEKMDIADTAAGEELNRELKIQLEKHKQEMKMLQEEMQEAIREKDEETRRELETATSKLEKEMARVQSDSQNLVSQYMEEKNDLEKRVQDLSETARQEAEKRNDLYAEQMQDLRVQLNASSSDRARLSQQMDDLRRQMEENSNSCVVM</sequence>
<proteinExistence type="predicted"/>
<evidence type="ECO:0000259" key="3">
    <source>
        <dbReference type="Pfam" id="PF01926"/>
    </source>
</evidence>
<name>A0A8H5BUD5_9AGAR</name>
<reference evidence="4 5" key="1">
    <citation type="journal article" date="2020" name="ISME J.">
        <title>Uncovering the hidden diversity of litter-decomposition mechanisms in mushroom-forming fungi.</title>
        <authorList>
            <person name="Floudas D."/>
            <person name="Bentzer J."/>
            <person name="Ahren D."/>
            <person name="Johansson T."/>
            <person name="Persson P."/>
            <person name="Tunlid A."/>
        </authorList>
    </citation>
    <scope>NUCLEOTIDE SEQUENCE [LARGE SCALE GENOMIC DNA]</scope>
    <source>
        <strain evidence="4 5">CBS 101986</strain>
    </source>
</reference>
<dbReference type="InterPro" id="IPR006073">
    <property type="entry name" value="GTP-bd"/>
</dbReference>
<dbReference type="GO" id="GO:0005525">
    <property type="term" value="F:GTP binding"/>
    <property type="evidence" value="ECO:0007669"/>
    <property type="project" value="InterPro"/>
</dbReference>
<keyword evidence="1" id="KW-0175">Coiled coil</keyword>
<comment type="caution">
    <text evidence="4">The sequence shown here is derived from an EMBL/GenBank/DDBJ whole genome shotgun (WGS) entry which is preliminary data.</text>
</comment>
<dbReference type="InterPro" id="IPR027417">
    <property type="entry name" value="P-loop_NTPase"/>
</dbReference>
<feature type="domain" description="G" evidence="3">
    <location>
        <begin position="32"/>
        <end position="108"/>
    </location>
</feature>
<dbReference type="EMBL" id="JAACJJ010000002">
    <property type="protein sequence ID" value="KAF5329409.1"/>
    <property type="molecule type" value="Genomic_DNA"/>
</dbReference>
<dbReference type="Pfam" id="PF01926">
    <property type="entry name" value="MMR_HSR1"/>
    <property type="match status" value="1"/>
</dbReference>
<evidence type="ECO:0000256" key="1">
    <source>
        <dbReference type="SAM" id="Coils"/>
    </source>
</evidence>
<evidence type="ECO:0000256" key="2">
    <source>
        <dbReference type="SAM" id="MobiDB-lite"/>
    </source>
</evidence>
<organism evidence="4 5">
    <name type="scientific">Psilocybe cf. subviscida</name>
    <dbReference type="NCBI Taxonomy" id="2480587"/>
    <lineage>
        <taxon>Eukaryota</taxon>
        <taxon>Fungi</taxon>
        <taxon>Dikarya</taxon>
        <taxon>Basidiomycota</taxon>
        <taxon>Agaricomycotina</taxon>
        <taxon>Agaricomycetes</taxon>
        <taxon>Agaricomycetidae</taxon>
        <taxon>Agaricales</taxon>
        <taxon>Agaricineae</taxon>
        <taxon>Strophariaceae</taxon>
        <taxon>Psilocybe</taxon>
    </lineage>
</organism>
<dbReference type="Gene3D" id="3.40.50.300">
    <property type="entry name" value="P-loop containing nucleotide triphosphate hydrolases"/>
    <property type="match status" value="1"/>
</dbReference>
<dbReference type="SUPFAM" id="SSF52540">
    <property type="entry name" value="P-loop containing nucleoside triphosphate hydrolases"/>
    <property type="match status" value="1"/>
</dbReference>
<protein>
    <recommendedName>
        <fullName evidence="3">G domain-containing protein</fullName>
    </recommendedName>
</protein>
<evidence type="ECO:0000313" key="4">
    <source>
        <dbReference type="EMBL" id="KAF5329409.1"/>
    </source>
</evidence>